<keyword evidence="3" id="KW-0804">Transcription</keyword>
<feature type="domain" description="HTH hxlR-type" evidence="4">
    <location>
        <begin position="11"/>
        <end position="110"/>
    </location>
</feature>
<dbReference type="Proteomes" id="UP000323274">
    <property type="component" value="Unassembled WGS sequence"/>
</dbReference>
<evidence type="ECO:0000313" key="5">
    <source>
        <dbReference type="EMBL" id="GDZ84231.1"/>
    </source>
</evidence>
<evidence type="ECO:0000313" key="6">
    <source>
        <dbReference type="Proteomes" id="UP000323274"/>
    </source>
</evidence>
<gene>
    <name evidence="5" type="ORF">LCIT_14730</name>
</gene>
<protein>
    <submittedName>
        <fullName evidence="5">MarR family transcriptional regulator</fullName>
    </submittedName>
</protein>
<evidence type="ECO:0000259" key="4">
    <source>
        <dbReference type="PROSITE" id="PS51118"/>
    </source>
</evidence>
<dbReference type="PROSITE" id="PS51118">
    <property type="entry name" value="HTH_HXLR"/>
    <property type="match status" value="1"/>
</dbReference>
<dbReference type="EMBL" id="BJJW01000009">
    <property type="protein sequence ID" value="GDZ84231.1"/>
    <property type="molecule type" value="Genomic_DNA"/>
</dbReference>
<evidence type="ECO:0000256" key="2">
    <source>
        <dbReference type="ARBA" id="ARBA00023125"/>
    </source>
</evidence>
<organism evidence="5 6">
    <name type="scientific">Leuconostoc citreum</name>
    <dbReference type="NCBI Taxonomy" id="33964"/>
    <lineage>
        <taxon>Bacteria</taxon>
        <taxon>Bacillati</taxon>
        <taxon>Bacillota</taxon>
        <taxon>Bacilli</taxon>
        <taxon>Lactobacillales</taxon>
        <taxon>Lactobacillaceae</taxon>
        <taxon>Leuconostoc</taxon>
    </lineage>
</organism>
<reference evidence="5 6" key="1">
    <citation type="submission" date="2019-04" db="EMBL/GenBank/DDBJ databases">
        <title>A pseudo-fructophilic Leuconostoc citreum strain F192-5 isolated from peel of satsuma mandarin: the first report for isolation and characterization of strain-dependent fructophilic-like characteristics.</title>
        <authorList>
            <person name="Maeno S."/>
            <person name="Tanizawa Y."/>
            <person name="Kajikawa A."/>
            <person name="Kanesaki Y."/>
            <person name="Kubota E."/>
            <person name="Arita M."/>
            <person name="Leon D."/>
            <person name="Endo A."/>
        </authorList>
    </citation>
    <scope>NUCLEOTIDE SEQUENCE [LARGE SCALE GENOMIC DNA]</scope>
    <source>
        <strain evidence="5 6">F192-5</strain>
    </source>
</reference>
<dbReference type="InterPro" id="IPR036390">
    <property type="entry name" value="WH_DNA-bd_sf"/>
</dbReference>
<sequence>MKEIYNCDVGCPIQNTLQVISGKWKSVILYHLFKFGVLRFSELQAKLPYVTKRMLARQLAELEEDNILDKKVYATIPVKTEYSVSEFGKTLQPVIKSMEIWGTAYNDVYTVK</sequence>
<dbReference type="GO" id="GO:0003677">
    <property type="term" value="F:DNA binding"/>
    <property type="evidence" value="ECO:0007669"/>
    <property type="project" value="UniProtKB-KW"/>
</dbReference>
<comment type="caution">
    <text evidence="5">The sequence shown here is derived from an EMBL/GenBank/DDBJ whole genome shotgun (WGS) entry which is preliminary data.</text>
</comment>
<dbReference type="RefSeq" id="WP_149334573.1">
    <property type="nucleotide sequence ID" value="NZ_BJJW01000009.1"/>
</dbReference>
<proteinExistence type="predicted"/>
<dbReference type="Gene3D" id="1.10.10.10">
    <property type="entry name" value="Winged helix-like DNA-binding domain superfamily/Winged helix DNA-binding domain"/>
    <property type="match status" value="1"/>
</dbReference>
<dbReference type="PANTHER" id="PTHR33204:SF29">
    <property type="entry name" value="TRANSCRIPTIONAL REGULATOR"/>
    <property type="match status" value="1"/>
</dbReference>
<dbReference type="InterPro" id="IPR036388">
    <property type="entry name" value="WH-like_DNA-bd_sf"/>
</dbReference>
<evidence type="ECO:0000256" key="1">
    <source>
        <dbReference type="ARBA" id="ARBA00023015"/>
    </source>
</evidence>
<dbReference type="Pfam" id="PF01638">
    <property type="entry name" value="HxlR"/>
    <property type="match status" value="1"/>
</dbReference>
<evidence type="ECO:0000256" key="3">
    <source>
        <dbReference type="ARBA" id="ARBA00023163"/>
    </source>
</evidence>
<dbReference type="SUPFAM" id="SSF46785">
    <property type="entry name" value="Winged helix' DNA-binding domain"/>
    <property type="match status" value="1"/>
</dbReference>
<keyword evidence="1" id="KW-0805">Transcription regulation</keyword>
<accession>A0A5A5TZI0</accession>
<dbReference type="AlphaFoldDB" id="A0A5A5TZI0"/>
<name>A0A5A5TZI0_LEUCI</name>
<keyword evidence="2" id="KW-0238">DNA-binding</keyword>
<dbReference type="InterPro" id="IPR002577">
    <property type="entry name" value="HTH_HxlR"/>
</dbReference>
<dbReference type="PANTHER" id="PTHR33204">
    <property type="entry name" value="TRANSCRIPTIONAL REGULATOR, MARR FAMILY"/>
    <property type="match status" value="1"/>
</dbReference>